<dbReference type="GO" id="GO:0006508">
    <property type="term" value="P:proteolysis"/>
    <property type="evidence" value="ECO:0007669"/>
    <property type="project" value="UniProtKB-KW"/>
</dbReference>
<evidence type="ECO:0000256" key="1">
    <source>
        <dbReference type="ARBA" id="ARBA00011073"/>
    </source>
</evidence>
<dbReference type="InterPro" id="IPR036852">
    <property type="entry name" value="Peptidase_S8/S53_dom_sf"/>
</dbReference>
<dbReference type="InterPro" id="IPR023827">
    <property type="entry name" value="Peptidase_S8_Asp-AS"/>
</dbReference>
<dbReference type="PANTHER" id="PTHR43806:SF11">
    <property type="entry name" value="CEREVISIN-RELATED"/>
    <property type="match status" value="1"/>
</dbReference>
<feature type="active site" description="Charge relay system" evidence="5 6">
    <location>
        <position position="90"/>
    </location>
</feature>
<dbReference type="Gene3D" id="3.40.50.200">
    <property type="entry name" value="Peptidase S8/S53 domain"/>
    <property type="match status" value="1"/>
</dbReference>
<feature type="chain" id="PRO_5041236221" evidence="8">
    <location>
        <begin position="26"/>
        <end position="529"/>
    </location>
</feature>
<dbReference type="PROSITE" id="PS00137">
    <property type="entry name" value="SUBTILASE_HIS"/>
    <property type="match status" value="1"/>
</dbReference>
<feature type="signal peptide" evidence="8">
    <location>
        <begin position="1"/>
        <end position="25"/>
    </location>
</feature>
<dbReference type="PANTHER" id="PTHR43806">
    <property type="entry name" value="PEPTIDASE S8"/>
    <property type="match status" value="1"/>
</dbReference>
<dbReference type="CDD" id="cd07474">
    <property type="entry name" value="Peptidases_S8_subtilisin_Vpr-like"/>
    <property type="match status" value="1"/>
</dbReference>
<protein>
    <submittedName>
        <fullName evidence="10">Subtilisin</fullName>
    </submittedName>
</protein>
<dbReference type="InterPro" id="IPR000209">
    <property type="entry name" value="Peptidase_S8/S53_dom"/>
</dbReference>
<dbReference type="AlphaFoldDB" id="A0AA35T164"/>
<feature type="domain" description="Peptidase S8/S53" evidence="9">
    <location>
        <begin position="51"/>
        <end position="278"/>
    </location>
</feature>
<feature type="active site" description="Charge relay system" evidence="5 6">
    <location>
        <position position="60"/>
    </location>
</feature>
<evidence type="ECO:0000259" key="9">
    <source>
        <dbReference type="Pfam" id="PF00082"/>
    </source>
</evidence>
<evidence type="ECO:0000256" key="3">
    <source>
        <dbReference type="ARBA" id="ARBA00022801"/>
    </source>
</evidence>
<dbReference type="PRINTS" id="PR00723">
    <property type="entry name" value="SUBTILISIN"/>
</dbReference>
<feature type="active site" description="Charge relay system" evidence="5 6">
    <location>
        <position position="243"/>
    </location>
</feature>
<keyword evidence="8" id="KW-0732">Signal</keyword>
<evidence type="ECO:0000313" key="10">
    <source>
        <dbReference type="EMBL" id="CAI8039334.1"/>
    </source>
</evidence>
<dbReference type="PROSITE" id="PS00138">
    <property type="entry name" value="SUBTILASE_SER"/>
    <property type="match status" value="1"/>
</dbReference>
<proteinExistence type="inferred from homology"/>
<dbReference type="SUPFAM" id="SSF52743">
    <property type="entry name" value="Subtilisin-like"/>
    <property type="match status" value="1"/>
</dbReference>
<name>A0AA35T164_GEOBA</name>
<evidence type="ECO:0000256" key="4">
    <source>
        <dbReference type="ARBA" id="ARBA00022825"/>
    </source>
</evidence>
<evidence type="ECO:0000256" key="6">
    <source>
        <dbReference type="PROSITE-ProRule" id="PRU01240"/>
    </source>
</evidence>
<keyword evidence="3 6" id="KW-0378">Hydrolase</keyword>
<dbReference type="InterPro" id="IPR022398">
    <property type="entry name" value="Peptidase_S8_His-AS"/>
</dbReference>
<accession>A0AA35T164</accession>
<organism evidence="10 11">
    <name type="scientific">Geodia barretti</name>
    <name type="common">Barrett's horny sponge</name>
    <dbReference type="NCBI Taxonomy" id="519541"/>
    <lineage>
        <taxon>Eukaryota</taxon>
        <taxon>Metazoa</taxon>
        <taxon>Porifera</taxon>
        <taxon>Demospongiae</taxon>
        <taxon>Heteroscleromorpha</taxon>
        <taxon>Tetractinellida</taxon>
        <taxon>Astrophorina</taxon>
        <taxon>Geodiidae</taxon>
        <taxon>Geodia</taxon>
    </lineage>
</organism>
<dbReference type="PROSITE" id="PS00136">
    <property type="entry name" value="SUBTILASE_ASP"/>
    <property type="match status" value="1"/>
</dbReference>
<evidence type="ECO:0000256" key="2">
    <source>
        <dbReference type="ARBA" id="ARBA00022670"/>
    </source>
</evidence>
<dbReference type="Pfam" id="PF00082">
    <property type="entry name" value="Peptidase_S8"/>
    <property type="match status" value="1"/>
</dbReference>
<dbReference type="EMBL" id="CASHTH010003031">
    <property type="protein sequence ID" value="CAI8039334.1"/>
    <property type="molecule type" value="Genomic_DNA"/>
</dbReference>
<dbReference type="InterPro" id="IPR015500">
    <property type="entry name" value="Peptidase_S8_subtilisin-rel"/>
</dbReference>
<keyword evidence="2 6" id="KW-0645">Protease</keyword>
<evidence type="ECO:0000256" key="7">
    <source>
        <dbReference type="RuleBase" id="RU003355"/>
    </source>
</evidence>
<comment type="caution">
    <text evidence="10">The sequence shown here is derived from an EMBL/GenBank/DDBJ whole genome shotgun (WGS) entry which is preliminary data.</text>
</comment>
<dbReference type="InterPro" id="IPR023828">
    <property type="entry name" value="Peptidase_S8_Ser-AS"/>
</dbReference>
<keyword evidence="11" id="KW-1185">Reference proteome</keyword>
<dbReference type="GO" id="GO:0004252">
    <property type="term" value="F:serine-type endopeptidase activity"/>
    <property type="evidence" value="ECO:0007669"/>
    <property type="project" value="UniProtKB-UniRule"/>
</dbReference>
<dbReference type="Proteomes" id="UP001174909">
    <property type="component" value="Unassembled WGS sequence"/>
</dbReference>
<comment type="similarity">
    <text evidence="1 6 7">Belongs to the peptidase S8 family.</text>
</comment>
<dbReference type="InterPro" id="IPR034213">
    <property type="entry name" value="S8_Vpr-like"/>
</dbReference>
<evidence type="ECO:0000256" key="5">
    <source>
        <dbReference type="PIRSR" id="PIRSR615500-1"/>
    </source>
</evidence>
<reference evidence="10" key="1">
    <citation type="submission" date="2023-03" db="EMBL/GenBank/DDBJ databases">
        <authorList>
            <person name="Steffen K."/>
            <person name="Cardenas P."/>
        </authorList>
    </citation>
    <scope>NUCLEOTIDE SEQUENCE</scope>
</reference>
<evidence type="ECO:0000256" key="8">
    <source>
        <dbReference type="SAM" id="SignalP"/>
    </source>
</evidence>
<keyword evidence="4 6" id="KW-0720">Serine protease</keyword>
<sequence>MLRSAVLLGLVAAIGIALLYQGTGGQDAVTYLQDSVPYIGADVPQELGYGGDGIRVAVVDTGVDPTHPDLKVRGRSFVGQAEVPFDSNGHGTQVAGIIAANGGMQGIAPGSVIYSYKVSHDGDAVSSDLIVKAVRQAIADDVDVINISLGVNRTNRQIDEAVNEATREGIVVVVAAGNDGPGAGTIGSPGINPNAITVGATHNNITSRGPASPFYIKPDIVAPGVFINSTSLGGGYNYTSGTSFATPHVSGAVALLLEKNPTLGPSEIKSIIVTTTDLASDEHGEQFPVEVAGSGRLNVTRAFNAELIIFPTSLAFDIALPGTADTEVLRVRTTDPPVGDIGVRISAPDAFDVSHETSGDGVAFTARMVQGVSGEFAGRIFLTHKATEYSIPFVIRTSEGAITASSDSGTLSLGVDAPGWSFARIYVTDSKTGYTDAVSAVPGRDGQLRVYDPGTYWIEARVTAGDRTYSIYDKIGVTQAAERGATDVLDIGLPYRQMIILAGVTAAVAASGVALSRYRSDSPAADLSS</sequence>
<evidence type="ECO:0000313" key="11">
    <source>
        <dbReference type="Proteomes" id="UP001174909"/>
    </source>
</evidence>
<dbReference type="InterPro" id="IPR050131">
    <property type="entry name" value="Peptidase_S8_subtilisin-like"/>
</dbReference>
<gene>
    <name evidence="10" type="ORF">GBAR_LOCUS21869</name>
</gene>
<dbReference type="PROSITE" id="PS51892">
    <property type="entry name" value="SUBTILASE"/>
    <property type="match status" value="1"/>
</dbReference>